<dbReference type="PANTHER" id="PTHR43669:SF3">
    <property type="entry name" value="ALCOHOL DEHYDROGENASE, PUTATIVE (AFU_ORTHOLOGUE AFUA_3G03445)-RELATED"/>
    <property type="match status" value="1"/>
</dbReference>
<dbReference type="PROSITE" id="PS00061">
    <property type="entry name" value="ADH_SHORT"/>
    <property type="match status" value="1"/>
</dbReference>
<dbReference type="PRINTS" id="PR00080">
    <property type="entry name" value="SDRFAMILY"/>
</dbReference>
<dbReference type="PRINTS" id="PR00081">
    <property type="entry name" value="GDHRDH"/>
</dbReference>
<sequence length="247" mass="26213">MSAPDLKGKIALVTGASRGIGAAVSEALAARGAHIVAVARTVGGLEALDDIIKAKGGTATLVPLDITDYDGIDRLGGALYERFGKLDILVGNAGMLGPLSPVGHVDPKQWDNVVAVNVTANWRLIRSMDPLLRAADAGRAIFVSSGAATNVRAYWGPYAVSKAALDALVRTYAEETKNTPIRVNLFNPGATRTKMRAQAMPGEDPQTLPSPEVIAAELLKLTDPKLEETGLIYEAREKRFLTFQRPA</sequence>
<dbReference type="PANTHER" id="PTHR43669">
    <property type="entry name" value="5-KETO-D-GLUCONATE 5-REDUCTASE"/>
    <property type="match status" value="1"/>
</dbReference>
<dbReference type="Gene3D" id="3.40.50.720">
    <property type="entry name" value="NAD(P)-binding Rossmann-like Domain"/>
    <property type="match status" value="1"/>
</dbReference>
<evidence type="ECO:0000256" key="3">
    <source>
        <dbReference type="RuleBase" id="RU000363"/>
    </source>
</evidence>
<dbReference type="Proteomes" id="UP000515317">
    <property type="component" value="Chromosome"/>
</dbReference>
<evidence type="ECO:0000313" key="5">
    <source>
        <dbReference type="Proteomes" id="UP000515317"/>
    </source>
</evidence>
<dbReference type="RefSeq" id="WP_222877428.1">
    <property type="nucleotide sequence ID" value="NZ_AP023361.1"/>
</dbReference>
<comment type="similarity">
    <text evidence="1 3">Belongs to the short-chain dehydrogenases/reductases (SDR) family.</text>
</comment>
<reference evidence="4 5" key="1">
    <citation type="submission" date="2020-08" db="EMBL/GenBank/DDBJ databases">
        <title>Genome sequence of Rhizobiales bacterium strain IZ6.</title>
        <authorList>
            <person name="Nakai R."/>
            <person name="Naganuma T."/>
        </authorList>
    </citation>
    <scope>NUCLEOTIDE SEQUENCE [LARGE SCALE GENOMIC DNA]</scope>
    <source>
        <strain evidence="4 5">IZ6</strain>
    </source>
</reference>
<dbReference type="CDD" id="cd05233">
    <property type="entry name" value="SDR_c"/>
    <property type="match status" value="1"/>
</dbReference>
<organism evidence="4 5">
    <name type="scientific">Terrihabitans soli</name>
    <dbReference type="NCBI Taxonomy" id="708113"/>
    <lineage>
        <taxon>Bacteria</taxon>
        <taxon>Pseudomonadati</taxon>
        <taxon>Pseudomonadota</taxon>
        <taxon>Alphaproteobacteria</taxon>
        <taxon>Hyphomicrobiales</taxon>
        <taxon>Terrihabitans</taxon>
    </lineage>
</organism>
<proteinExistence type="inferred from homology"/>
<evidence type="ECO:0000256" key="2">
    <source>
        <dbReference type="ARBA" id="ARBA00023002"/>
    </source>
</evidence>
<accession>A0A6S6QWD7</accession>
<dbReference type="KEGG" id="tso:IZ6_15630"/>
<gene>
    <name evidence="4" type="ORF">IZ6_15630</name>
</gene>
<dbReference type="InterPro" id="IPR036291">
    <property type="entry name" value="NAD(P)-bd_dom_sf"/>
</dbReference>
<evidence type="ECO:0000256" key="1">
    <source>
        <dbReference type="ARBA" id="ARBA00006484"/>
    </source>
</evidence>
<protein>
    <submittedName>
        <fullName evidence="4">Oxidoreductase</fullName>
    </submittedName>
</protein>
<dbReference type="GO" id="GO:0016491">
    <property type="term" value="F:oxidoreductase activity"/>
    <property type="evidence" value="ECO:0007669"/>
    <property type="project" value="UniProtKB-KW"/>
</dbReference>
<keyword evidence="5" id="KW-1185">Reference proteome</keyword>
<dbReference type="EMBL" id="AP023361">
    <property type="protein sequence ID" value="BCJ90828.1"/>
    <property type="molecule type" value="Genomic_DNA"/>
</dbReference>
<dbReference type="InterPro" id="IPR020904">
    <property type="entry name" value="Sc_DH/Rdtase_CS"/>
</dbReference>
<dbReference type="Pfam" id="PF00106">
    <property type="entry name" value="adh_short"/>
    <property type="match status" value="1"/>
</dbReference>
<dbReference type="SUPFAM" id="SSF51735">
    <property type="entry name" value="NAD(P)-binding Rossmann-fold domains"/>
    <property type="match status" value="1"/>
</dbReference>
<dbReference type="AlphaFoldDB" id="A0A6S6QWD7"/>
<name>A0A6S6QWD7_9HYPH</name>
<dbReference type="InterPro" id="IPR002347">
    <property type="entry name" value="SDR_fam"/>
</dbReference>
<evidence type="ECO:0000313" key="4">
    <source>
        <dbReference type="EMBL" id="BCJ90828.1"/>
    </source>
</evidence>
<keyword evidence="2" id="KW-0560">Oxidoreductase</keyword>